<dbReference type="InterPro" id="IPR002347">
    <property type="entry name" value="SDR_fam"/>
</dbReference>
<dbReference type="EMBL" id="JACHDN010000001">
    <property type="protein sequence ID" value="MBB5474525.1"/>
    <property type="molecule type" value="Genomic_DNA"/>
</dbReference>
<evidence type="ECO:0000256" key="5">
    <source>
        <dbReference type="ARBA" id="ARBA00023002"/>
    </source>
</evidence>
<evidence type="ECO:0000256" key="3">
    <source>
        <dbReference type="ARBA" id="ARBA00022516"/>
    </source>
</evidence>
<feature type="binding site" evidence="9">
    <location>
        <position position="95"/>
    </location>
    <ligand>
        <name>substrate</name>
    </ligand>
</feature>
<comment type="catalytic activity">
    <reaction evidence="8">
        <text>a 2,3-saturated acyl-[ACP] + NAD(+) = a (2E)-enoyl-[ACP] + NADH + H(+)</text>
        <dbReference type="Rhea" id="RHEA:10240"/>
        <dbReference type="Rhea" id="RHEA-COMP:9925"/>
        <dbReference type="Rhea" id="RHEA-COMP:9926"/>
        <dbReference type="ChEBI" id="CHEBI:15378"/>
        <dbReference type="ChEBI" id="CHEBI:57540"/>
        <dbReference type="ChEBI" id="CHEBI:57945"/>
        <dbReference type="ChEBI" id="CHEBI:78784"/>
        <dbReference type="ChEBI" id="CHEBI:78785"/>
        <dbReference type="EC" id="1.3.1.9"/>
    </reaction>
</comment>
<dbReference type="InterPro" id="IPR036291">
    <property type="entry name" value="NAD(P)-bd_dom_sf"/>
</dbReference>
<evidence type="ECO:0000256" key="6">
    <source>
        <dbReference type="ARBA" id="ARBA00023098"/>
    </source>
</evidence>
<dbReference type="PANTHER" id="PTHR43159:SF2">
    <property type="entry name" value="ENOYL-[ACYL-CARRIER-PROTEIN] REDUCTASE [NADH], CHLOROPLASTIC"/>
    <property type="match status" value="1"/>
</dbReference>
<evidence type="ECO:0000313" key="13">
    <source>
        <dbReference type="Proteomes" id="UP000321723"/>
    </source>
</evidence>
<name>A0A511FEF3_9CELL</name>
<evidence type="ECO:0000313" key="12">
    <source>
        <dbReference type="EMBL" id="MBB5474525.1"/>
    </source>
</evidence>
<proteinExistence type="inferred from homology"/>
<keyword evidence="6" id="KW-0443">Lipid metabolism</keyword>
<dbReference type="RefSeq" id="WP_146838822.1">
    <property type="nucleotide sequence ID" value="NZ_BJVQ01000041.1"/>
</dbReference>
<dbReference type="GO" id="GO:0004318">
    <property type="term" value="F:enoyl-[acyl-carrier-protein] reductase (NADH) activity"/>
    <property type="evidence" value="ECO:0007669"/>
    <property type="project" value="UniProtKB-EC"/>
</dbReference>
<dbReference type="PIRSF" id="PIRSF000094">
    <property type="entry name" value="Enoyl-ACP_rdct"/>
    <property type="match status" value="1"/>
</dbReference>
<dbReference type="GO" id="GO:0006633">
    <property type="term" value="P:fatty acid biosynthetic process"/>
    <property type="evidence" value="ECO:0007669"/>
    <property type="project" value="UniProtKB-KW"/>
</dbReference>
<dbReference type="AlphaFoldDB" id="A0A511FEF3"/>
<evidence type="ECO:0000256" key="9">
    <source>
        <dbReference type="PIRSR" id="PIRSR000094-2"/>
    </source>
</evidence>
<dbReference type="UniPathway" id="UPA00915"/>
<reference evidence="12 14" key="2">
    <citation type="submission" date="2020-08" db="EMBL/GenBank/DDBJ databases">
        <title>Sequencing the genomes of 1000 actinobacteria strains.</title>
        <authorList>
            <person name="Klenk H.-P."/>
        </authorList>
    </citation>
    <scope>NUCLEOTIDE SEQUENCE [LARGE SCALE GENOMIC DNA]</scope>
    <source>
        <strain evidence="12 14">DSM 9581</strain>
    </source>
</reference>
<feature type="binding site" evidence="10">
    <location>
        <begin position="64"/>
        <end position="65"/>
    </location>
    <ligand>
        <name>NAD(+)</name>
        <dbReference type="ChEBI" id="CHEBI:57540"/>
    </ligand>
</feature>
<evidence type="ECO:0000256" key="7">
    <source>
        <dbReference type="ARBA" id="ARBA00023160"/>
    </source>
</evidence>
<comment type="similarity">
    <text evidence="2 8">Belongs to the short-chain dehydrogenases/reductases (SDR) family. FabI subfamily.</text>
</comment>
<evidence type="ECO:0000256" key="1">
    <source>
        <dbReference type="ARBA" id="ARBA00005189"/>
    </source>
</evidence>
<dbReference type="OrthoDB" id="9803628at2"/>
<organism evidence="11 13">
    <name type="scientific">Cellulomonas hominis</name>
    <dbReference type="NCBI Taxonomy" id="156981"/>
    <lineage>
        <taxon>Bacteria</taxon>
        <taxon>Bacillati</taxon>
        <taxon>Actinomycetota</taxon>
        <taxon>Actinomycetes</taxon>
        <taxon>Micrococcales</taxon>
        <taxon>Cellulomonadaceae</taxon>
        <taxon>Cellulomonas</taxon>
    </lineage>
</organism>
<dbReference type="EC" id="1.3.1.9" evidence="8"/>
<evidence type="ECO:0000256" key="4">
    <source>
        <dbReference type="ARBA" id="ARBA00022832"/>
    </source>
</evidence>
<dbReference type="Pfam" id="PF13561">
    <property type="entry name" value="adh_short_C2"/>
    <property type="match status" value="1"/>
</dbReference>
<keyword evidence="5 8" id="KW-0560">Oxidoreductase</keyword>
<reference evidence="11 13" key="1">
    <citation type="submission" date="2019-07" db="EMBL/GenBank/DDBJ databases">
        <title>Whole genome shotgun sequence of Cellulomonas hominis NBRC 16055.</title>
        <authorList>
            <person name="Hosoyama A."/>
            <person name="Uohara A."/>
            <person name="Ohji S."/>
            <person name="Ichikawa N."/>
        </authorList>
    </citation>
    <scope>NUCLEOTIDE SEQUENCE [LARGE SCALE GENOMIC DNA]</scope>
    <source>
        <strain evidence="11 13">NBRC 16055</strain>
    </source>
</reference>
<keyword evidence="8 10" id="KW-0520">NAD</keyword>
<gene>
    <name evidence="11" type="ORF">CHO01_27090</name>
    <name evidence="12" type="ORF">HNR08_003261</name>
</gene>
<dbReference type="PANTHER" id="PTHR43159">
    <property type="entry name" value="ENOYL-[ACYL-CARRIER-PROTEIN] REDUCTASE"/>
    <property type="match status" value="1"/>
</dbReference>
<comment type="caution">
    <text evidence="11">The sequence shown here is derived from an EMBL/GenBank/DDBJ whole genome shotgun (WGS) entry which is preliminary data.</text>
</comment>
<evidence type="ECO:0000313" key="11">
    <source>
        <dbReference type="EMBL" id="GEL47593.1"/>
    </source>
</evidence>
<feature type="binding site" evidence="10">
    <location>
        <begin position="19"/>
        <end position="20"/>
    </location>
    <ligand>
        <name>NAD(+)</name>
        <dbReference type="ChEBI" id="CHEBI:57540"/>
    </ligand>
</feature>
<keyword evidence="4" id="KW-0276">Fatty acid metabolism</keyword>
<dbReference type="Proteomes" id="UP000321723">
    <property type="component" value="Unassembled WGS sequence"/>
</dbReference>
<dbReference type="CDD" id="cd05372">
    <property type="entry name" value="ENR_SDR"/>
    <property type="match status" value="1"/>
</dbReference>
<evidence type="ECO:0000256" key="8">
    <source>
        <dbReference type="PIRNR" id="PIRNR000094"/>
    </source>
</evidence>
<sequence>MGLLDGKKLLVTGVLTDGSIAFHVARLAQEEGAEVVLSSFGRQFRLTQAIARRLPKPAPVVQLDVTDAEDLAALPERVREHVDHLDGVVHSIGFAPQSVMGGNFLAAEWADVATALEVSAFSLKSLATAAQPLLTEGGSIVGLTFDARFAWPVYDWMGVAKAAFEATSRYLARDLGPSGIRVNVVSAGPIRTTAAKSIPGFESMEGGWDGRAPLGWDVTDPEPTARAVAALLSDWFPKTTGEMVHVDGGVHAMGQ</sequence>
<keyword evidence="13" id="KW-1185">Reference proteome</keyword>
<dbReference type="Proteomes" id="UP000564629">
    <property type="component" value="Unassembled WGS sequence"/>
</dbReference>
<feature type="binding site" evidence="10">
    <location>
        <position position="92"/>
    </location>
    <ligand>
        <name>NAD(+)</name>
        <dbReference type="ChEBI" id="CHEBI:57540"/>
    </ligand>
</feature>
<dbReference type="InterPro" id="IPR014358">
    <property type="entry name" value="Enoyl-ACP_Rdtase_NADH"/>
</dbReference>
<feature type="binding site" evidence="10">
    <location>
        <begin position="190"/>
        <end position="194"/>
    </location>
    <ligand>
        <name>NAD(+)</name>
        <dbReference type="ChEBI" id="CHEBI:57540"/>
    </ligand>
</feature>
<protein>
    <recommendedName>
        <fullName evidence="8">Enoyl-[acyl-carrier-protein] reductase [NADH]</fullName>
        <ecNumber evidence="8">1.3.1.9</ecNumber>
    </recommendedName>
</protein>
<evidence type="ECO:0000256" key="2">
    <source>
        <dbReference type="ARBA" id="ARBA00009233"/>
    </source>
</evidence>
<dbReference type="NCBIfam" id="NF005908">
    <property type="entry name" value="PRK07889.1"/>
    <property type="match status" value="1"/>
</dbReference>
<dbReference type="Gene3D" id="3.40.50.720">
    <property type="entry name" value="NAD(P)-binding Rossmann-like Domain"/>
    <property type="match status" value="1"/>
</dbReference>
<feature type="binding site" evidence="10">
    <location>
        <position position="161"/>
    </location>
    <ligand>
        <name>NAD(+)</name>
        <dbReference type="ChEBI" id="CHEBI:57540"/>
    </ligand>
</feature>
<feature type="binding site" evidence="10">
    <location>
        <position position="13"/>
    </location>
    <ligand>
        <name>NAD(+)</name>
        <dbReference type="ChEBI" id="CHEBI:57540"/>
    </ligand>
</feature>
<dbReference type="SUPFAM" id="SSF51735">
    <property type="entry name" value="NAD(P)-binding Rossmann-fold domains"/>
    <property type="match status" value="1"/>
</dbReference>
<accession>A0A511FEF3</accession>
<dbReference type="EMBL" id="BJVQ01000041">
    <property type="protein sequence ID" value="GEL47593.1"/>
    <property type="molecule type" value="Genomic_DNA"/>
</dbReference>
<comment type="pathway">
    <text evidence="1">Lipid metabolism.</text>
</comment>
<keyword evidence="3 8" id="KW-0444">Lipid biosynthesis</keyword>
<evidence type="ECO:0000313" key="14">
    <source>
        <dbReference type="Proteomes" id="UP000564629"/>
    </source>
</evidence>
<evidence type="ECO:0000256" key="10">
    <source>
        <dbReference type="PIRSR" id="PIRSR000094-3"/>
    </source>
</evidence>
<keyword evidence="7 8" id="KW-0275">Fatty acid biosynthesis</keyword>